<evidence type="ECO:0000313" key="1">
    <source>
        <dbReference type="EMBL" id="JAE14997.1"/>
    </source>
</evidence>
<reference evidence="1" key="1">
    <citation type="submission" date="2014-09" db="EMBL/GenBank/DDBJ databases">
        <authorList>
            <person name="Magalhaes I.L.F."/>
            <person name="Oliveira U."/>
            <person name="Santos F.R."/>
            <person name="Vidigal T.H.D.A."/>
            <person name="Brescovit A.D."/>
            <person name="Santos A.J."/>
        </authorList>
    </citation>
    <scope>NUCLEOTIDE SEQUENCE</scope>
    <source>
        <tissue evidence="1">Shoot tissue taken approximately 20 cm above the soil surface</tissue>
    </source>
</reference>
<name>A0A0A9FRT7_ARUDO</name>
<protein>
    <submittedName>
        <fullName evidence="1">Uncharacterized protein</fullName>
    </submittedName>
</protein>
<dbReference type="EMBL" id="GBRH01182899">
    <property type="protein sequence ID" value="JAE14997.1"/>
    <property type="molecule type" value="Transcribed_RNA"/>
</dbReference>
<organism evidence="1">
    <name type="scientific">Arundo donax</name>
    <name type="common">Giant reed</name>
    <name type="synonym">Donax arundinaceus</name>
    <dbReference type="NCBI Taxonomy" id="35708"/>
    <lineage>
        <taxon>Eukaryota</taxon>
        <taxon>Viridiplantae</taxon>
        <taxon>Streptophyta</taxon>
        <taxon>Embryophyta</taxon>
        <taxon>Tracheophyta</taxon>
        <taxon>Spermatophyta</taxon>
        <taxon>Magnoliopsida</taxon>
        <taxon>Liliopsida</taxon>
        <taxon>Poales</taxon>
        <taxon>Poaceae</taxon>
        <taxon>PACMAD clade</taxon>
        <taxon>Arundinoideae</taxon>
        <taxon>Arundineae</taxon>
        <taxon>Arundo</taxon>
    </lineage>
</organism>
<proteinExistence type="predicted"/>
<accession>A0A0A9FRT7</accession>
<reference evidence="1" key="2">
    <citation type="journal article" date="2015" name="Data Brief">
        <title>Shoot transcriptome of the giant reed, Arundo donax.</title>
        <authorList>
            <person name="Barrero R.A."/>
            <person name="Guerrero F.D."/>
            <person name="Moolhuijzen P."/>
            <person name="Goolsby J.A."/>
            <person name="Tidwell J."/>
            <person name="Bellgard S.E."/>
            <person name="Bellgard M.I."/>
        </authorList>
    </citation>
    <scope>NUCLEOTIDE SEQUENCE</scope>
    <source>
        <tissue evidence="1">Shoot tissue taken approximately 20 cm above the soil surface</tissue>
    </source>
</reference>
<dbReference type="AlphaFoldDB" id="A0A0A9FRT7"/>
<sequence length="29" mass="3256">MPLAIASQARFLSVLRTASWKYSSCHSIM</sequence>